<reference evidence="1 2" key="1">
    <citation type="submission" date="2021-06" db="EMBL/GenBank/DDBJ databases">
        <authorList>
            <person name="Palmer J.M."/>
        </authorList>
    </citation>
    <scope>NUCLEOTIDE SEQUENCE [LARGE SCALE GENOMIC DNA]</scope>
    <source>
        <strain evidence="1 2">XC_2019</strain>
        <tissue evidence="1">Muscle</tissue>
    </source>
</reference>
<accession>A0ABV0SBU7</accession>
<dbReference type="EMBL" id="JAHRIN010076384">
    <property type="protein sequence ID" value="MEQ2218029.1"/>
    <property type="molecule type" value="Genomic_DNA"/>
</dbReference>
<evidence type="ECO:0000313" key="2">
    <source>
        <dbReference type="Proteomes" id="UP001434883"/>
    </source>
</evidence>
<organism evidence="1 2">
    <name type="scientific">Xenoophorus captivus</name>
    <dbReference type="NCBI Taxonomy" id="1517983"/>
    <lineage>
        <taxon>Eukaryota</taxon>
        <taxon>Metazoa</taxon>
        <taxon>Chordata</taxon>
        <taxon>Craniata</taxon>
        <taxon>Vertebrata</taxon>
        <taxon>Euteleostomi</taxon>
        <taxon>Actinopterygii</taxon>
        <taxon>Neopterygii</taxon>
        <taxon>Teleostei</taxon>
        <taxon>Neoteleostei</taxon>
        <taxon>Acanthomorphata</taxon>
        <taxon>Ovalentaria</taxon>
        <taxon>Atherinomorphae</taxon>
        <taxon>Cyprinodontiformes</taxon>
        <taxon>Goodeidae</taxon>
        <taxon>Xenoophorus</taxon>
    </lineage>
</organism>
<comment type="caution">
    <text evidence="1">The sequence shown here is derived from an EMBL/GenBank/DDBJ whole genome shotgun (WGS) entry which is preliminary data.</text>
</comment>
<evidence type="ECO:0000313" key="1">
    <source>
        <dbReference type="EMBL" id="MEQ2218029.1"/>
    </source>
</evidence>
<name>A0ABV0SBU7_9TELE</name>
<gene>
    <name evidence="1" type="ORF">XENOCAPTIV_028234</name>
</gene>
<proteinExistence type="predicted"/>
<keyword evidence="2" id="KW-1185">Reference proteome</keyword>
<dbReference type="Proteomes" id="UP001434883">
    <property type="component" value="Unassembled WGS sequence"/>
</dbReference>
<sequence>MIIFPTPPLELEVCVPFDTFQTPRAHPAVLSSSVSSDYCKNMLHGKNAPCLFMRGTYKFSSNMQKPEFLLQVYFTKATNLNFAKLYPEIVCVLHFKFLQISTVFI</sequence>
<protein>
    <submittedName>
        <fullName evidence="1">Uncharacterized protein</fullName>
    </submittedName>
</protein>